<sequence>MRQSITSRNQTRMDRVREYEAPLHAFRAAVEADPFVPAAAARREHLERVVARVRARGREPRVCLYALSFRGHEPRHSLDALADYARCQSWQVGAEQSYTDHDGAVAPDLRPGWGLVRQQIRAGYADGVVVVTASVISTQLGEYRREIDWFGQHCGFVALVVPEAHRGRA</sequence>
<accession>A0ABQ3RDC8</accession>
<organism evidence="1 2">
    <name type="scientific">Streptomyces rubradiris</name>
    <name type="common">Streptomyces achromogenes subsp. rubradiris</name>
    <dbReference type="NCBI Taxonomy" id="285531"/>
    <lineage>
        <taxon>Bacteria</taxon>
        <taxon>Bacillati</taxon>
        <taxon>Actinomycetota</taxon>
        <taxon>Actinomycetes</taxon>
        <taxon>Kitasatosporales</taxon>
        <taxon>Streptomycetaceae</taxon>
        <taxon>Streptomyces</taxon>
    </lineage>
</organism>
<comment type="caution">
    <text evidence="1">The sequence shown here is derived from an EMBL/GenBank/DDBJ whole genome shotgun (WGS) entry which is preliminary data.</text>
</comment>
<evidence type="ECO:0000313" key="1">
    <source>
        <dbReference type="EMBL" id="GHI53871.1"/>
    </source>
</evidence>
<dbReference type="EMBL" id="BNEA01000015">
    <property type="protein sequence ID" value="GHI53871.1"/>
    <property type="molecule type" value="Genomic_DNA"/>
</dbReference>
<keyword evidence="2" id="KW-1185">Reference proteome</keyword>
<evidence type="ECO:0008006" key="3">
    <source>
        <dbReference type="Google" id="ProtNLM"/>
    </source>
</evidence>
<evidence type="ECO:0000313" key="2">
    <source>
        <dbReference type="Proteomes" id="UP000646738"/>
    </source>
</evidence>
<dbReference type="Proteomes" id="UP000646738">
    <property type="component" value="Unassembled WGS sequence"/>
</dbReference>
<proteinExistence type="predicted"/>
<gene>
    <name evidence="1" type="ORF">Srubr_37170</name>
</gene>
<protein>
    <recommendedName>
        <fullName evidence="3">Recombinase family protein</fullName>
    </recommendedName>
</protein>
<reference evidence="2" key="1">
    <citation type="submission" date="2023-07" db="EMBL/GenBank/DDBJ databases">
        <title>Whole genome shotgun sequence of Streptomyces achromogenes subsp. rubradiris NBRC 14000.</title>
        <authorList>
            <person name="Komaki H."/>
            <person name="Tamura T."/>
        </authorList>
    </citation>
    <scope>NUCLEOTIDE SEQUENCE [LARGE SCALE GENOMIC DNA]</scope>
    <source>
        <strain evidence="2">NBRC 14000</strain>
    </source>
</reference>
<name>A0ABQ3RDC8_STRRR</name>